<dbReference type="EMBL" id="JBHULR010000003">
    <property type="protein sequence ID" value="MFD2547860.1"/>
    <property type="molecule type" value="Genomic_DNA"/>
</dbReference>
<evidence type="ECO:0000313" key="1">
    <source>
        <dbReference type="EMBL" id="MFD2547860.1"/>
    </source>
</evidence>
<organism evidence="1 2">
    <name type="scientific">Sphingobacterium suaedae</name>
    <dbReference type="NCBI Taxonomy" id="1686402"/>
    <lineage>
        <taxon>Bacteria</taxon>
        <taxon>Pseudomonadati</taxon>
        <taxon>Bacteroidota</taxon>
        <taxon>Sphingobacteriia</taxon>
        <taxon>Sphingobacteriales</taxon>
        <taxon>Sphingobacteriaceae</taxon>
        <taxon>Sphingobacterium</taxon>
    </lineage>
</organism>
<accession>A0ABW5KHU0</accession>
<protein>
    <recommendedName>
        <fullName evidence="3">Lipoprotein</fullName>
    </recommendedName>
</protein>
<evidence type="ECO:0008006" key="3">
    <source>
        <dbReference type="Google" id="ProtNLM"/>
    </source>
</evidence>
<comment type="caution">
    <text evidence="1">The sequence shown here is derived from an EMBL/GenBank/DDBJ whole genome shotgun (WGS) entry which is preliminary data.</text>
</comment>
<dbReference type="Proteomes" id="UP001597545">
    <property type="component" value="Unassembled WGS sequence"/>
</dbReference>
<sequence length="237" mass="26204">MMNRKQRQIALAFILIGLGMGNFTSCTKDETVEPAKTGIAKAELILTEISGQAVEAHGDHFHGLDAGVEGDQIVIKFDETGKETENGHLHIEADAVFKLELKAWDYENNEIQDEFISTKATADQYKAFLVGGDLKLNANSESQSGAVFQPREQTYGDGTVVDGKYETTGILSYFTVGHDNEGATKKMTYVLRKLDAGVKPKIERVDWNRTDYTTAFSGENVLELTFEIHAEEGHAHE</sequence>
<evidence type="ECO:0000313" key="2">
    <source>
        <dbReference type="Proteomes" id="UP001597545"/>
    </source>
</evidence>
<reference evidence="2" key="1">
    <citation type="journal article" date="2019" name="Int. J. Syst. Evol. Microbiol.">
        <title>The Global Catalogue of Microorganisms (GCM) 10K type strain sequencing project: providing services to taxonomists for standard genome sequencing and annotation.</title>
        <authorList>
            <consortium name="The Broad Institute Genomics Platform"/>
            <consortium name="The Broad Institute Genome Sequencing Center for Infectious Disease"/>
            <person name="Wu L."/>
            <person name="Ma J."/>
        </authorList>
    </citation>
    <scope>NUCLEOTIDE SEQUENCE [LARGE SCALE GENOMIC DNA]</scope>
    <source>
        <strain evidence="2">KCTC 42662</strain>
    </source>
</reference>
<dbReference type="RefSeq" id="WP_380903019.1">
    <property type="nucleotide sequence ID" value="NZ_JBHUEG010000007.1"/>
</dbReference>
<proteinExistence type="predicted"/>
<gene>
    <name evidence="1" type="ORF">ACFSR5_09410</name>
</gene>
<keyword evidence="2" id="KW-1185">Reference proteome</keyword>
<name>A0ABW5KHU0_9SPHI</name>